<name>A0A9P4Q026_9PEZI</name>
<organism evidence="2 3">
    <name type="scientific">Polychaeton citri CBS 116435</name>
    <dbReference type="NCBI Taxonomy" id="1314669"/>
    <lineage>
        <taxon>Eukaryota</taxon>
        <taxon>Fungi</taxon>
        <taxon>Dikarya</taxon>
        <taxon>Ascomycota</taxon>
        <taxon>Pezizomycotina</taxon>
        <taxon>Dothideomycetes</taxon>
        <taxon>Dothideomycetidae</taxon>
        <taxon>Capnodiales</taxon>
        <taxon>Capnodiaceae</taxon>
        <taxon>Polychaeton</taxon>
    </lineage>
</organism>
<gene>
    <name evidence="2" type="ORF">K431DRAFT_297181</name>
</gene>
<comment type="caution">
    <text evidence="2">The sequence shown here is derived from an EMBL/GenBank/DDBJ whole genome shotgun (WGS) entry which is preliminary data.</text>
</comment>
<proteinExistence type="predicted"/>
<keyword evidence="3" id="KW-1185">Reference proteome</keyword>
<evidence type="ECO:0000256" key="1">
    <source>
        <dbReference type="SAM" id="MobiDB-lite"/>
    </source>
</evidence>
<feature type="region of interest" description="Disordered" evidence="1">
    <location>
        <begin position="1"/>
        <end position="57"/>
    </location>
</feature>
<dbReference type="EMBL" id="MU003830">
    <property type="protein sequence ID" value="KAF2718082.1"/>
    <property type="molecule type" value="Genomic_DNA"/>
</dbReference>
<feature type="compositionally biased region" description="Acidic residues" evidence="1">
    <location>
        <begin position="13"/>
        <end position="26"/>
    </location>
</feature>
<dbReference type="Proteomes" id="UP000799441">
    <property type="component" value="Unassembled WGS sequence"/>
</dbReference>
<accession>A0A9P4Q026</accession>
<sequence>MADNGAYPRNILDDDESDLSELEEGETPPPPSSENLARAVHDAESRLTEPPTFGLSTKIPFPRDKHVDDCRGWCQCEKGCAWAEKTPAHLNSTAIDSMPVPLSSERSTQLPARTIEKGNAPPLIDEESRNLARAGKFDDREAWATSIDARDLMIELGSMTSVADAVKDHEAHVKTLIHMFNVNFPPAYEELRMIKVKGETMYGKPPKMEQLRVLLTDMLDHKTKGVDLKKEKYCSSFADIVDGHPELVVQFRSLAFMAQDQESGVTGKSETGNRKKQWAEQQQQLEQQVWQDWRNRLPFTDDNMPKEGNLSLNERYEVRRVYAERLLKAIEDVE</sequence>
<protein>
    <submittedName>
        <fullName evidence="2">Uncharacterized protein</fullName>
    </submittedName>
</protein>
<evidence type="ECO:0000313" key="3">
    <source>
        <dbReference type="Proteomes" id="UP000799441"/>
    </source>
</evidence>
<dbReference type="AlphaFoldDB" id="A0A9P4Q026"/>
<reference evidence="2" key="1">
    <citation type="journal article" date="2020" name="Stud. Mycol.">
        <title>101 Dothideomycetes genomes: a test case for predicting lifestyles and emergence of pathogens.</title>
        <authorList>
            <person name="Haridas S."/>
            <person name="Albert R."/>
            <person name="Binder M."/>
            <person name="Bloem J."/>
            <person name="Labutti K."/>
            <person name="Salamov A."/>
            <person name="Andreopoulos B."/>
            <person name="Baker S."/>
            <person name="Barry K."/>
            <person name="Bills G."/>
            <person name="Bluhm B."/>
            <person name="Cannon C."/>
            <person name="Castanera R."/>
            <person name="Culley D."/>
            <person name="Daum C."/>
            <person name="Ezra D."/>
            <person name="Gonzalez J."/>
            <person name="Henrissat B."/>
            <person name="Kuo A."/>
            <person name="Liang C."/>
            <person name="Lipzen A."/>
            <person name="Lutzoni F."/>
            <person name="Magnuson J."/>
            <person name="Mondo S."/>
            <person name="Nolan M."/>
            <person name="Ohm R."/>
            <person name="Pangilinan J."/>
            <person name="Park H.-J."/>
            <person name="Ramirez L."/>
            <person name="Alfaro M."/>
            <person name="Sun H."/>
            <person name="Tritt A."/>
            <person name="Yoshinaga Y."/>
            <person name="Zwiers L.-H."/>
            <person name="Turgeon B."/>
            <person name="Goodwin S."/>
            <person name="Spatafora J."/>
            <person name="Crous P."/>
            <person name="Grigoriev I."/>
        </authorList>
    </citation>
    <scope>NUCLEOTIDE SEQUENCE</scope>
    <source>
        <strain evidence="2">CBS 116435</strain>
    </source>
</reference>
<evidence type="ECO:0000313" key="2">
    <source>
        <dbReference type="EMBL" id="KAF2718082.1"/>
    </source>
</evidence>